<sequence length="657" mass="72202">MATATMATAAGAAALLYYTLNKKLQSKPSSGEDDADDSDENVSPGQSNVHTGIHRVSNRLIQAPATWLETISTLSDTLKFTYSETLGKWPIGELAFGISFLLKQQGNYQVHSVFGGKDSVQLKGDEITLELRYFLHLLTLCWHFSKKPFPLFLEETGFSKENVLLQEPKAGILKPAFTVLVDHKTKSFLLLIRGTHSIKDTLTAATGAVVPFHHTVVHEEGVSNLVLGYAHGGMVAAARWIAKLATPCLIKELKTFHDYKLKIVGHSLGGSTAALLTYVMRERKELATASCVTFAPAACMTWDLAESGNEFITTLINGADLVPTFSAASVDDLRTEVTASAWVNDLKSQIERTRILSTVYRSASALGSRLPSIASTRARVAGAGAILRPVSTGTQVVMKRAQTMARAAWSRPSSELSSWSCIGPRRRPTTTRTRSNIAECSIGSSSSIRETLEPLKPPQESITAIEAIERPETRVLSLEPECSPTNELGLNCETDVDYNDNLVGPNTREDSMTEVELWQQLEHELYDQHESDGDNAAKEMREEEAEAISEMSERDHASSVLNTREVHRFLPPGKIMHIVTLVGDEAENETNSSTSSDSGSSQPETKIGIFLTSRSLYSKLRLSRTMIADHFMPVYRRQIEKLIAELEKEDTEAEVLS</sequence>
<dbReference type="Proteomes" id="UP000077755">
    <property type="component" value="Chromosome 7"/>
</dbReference>
<dbReference type="InterPro" id="IPR029058">
    <property type="entry name" value="AB_hydrolase_fold"/>
</dbReference>
<feature type="region of interest" description="Disordered" evidence="2">
    <location>
        <begin position="530"/>
        <end position="560"/>
    </location>
</feature>
<accession>A0AAF0XPK6</accession>
<feature type="region of interest" description="Disordered" evidence="2">
    <location>
        <begin position="27"/>
        <end position="50"/>
    </location>
</feature>
<dbReference type="PANTHER" id="PTHR46023">
    <property type="entry name" value="LIPASE CLASS 3 PROTEIN-LIKE"/>
    <property type="match status" value="1"/>
</dbReference>
<dbReference type="EMBL" id="CP093349">
    <property type="protein sequence ID" value="WOH10857.1"/>
    <property type="molecule type" value="Genomic_DNA"/>
</dbReference>
<proteinExistence type="predicted"/>
<evidence type="ECO:0000313" key="6">
    <source>
        <dbReference type="Proteomes" id="UP000077755"/>
    </source>
</evidence>
<feature type="compositionally biased region" description="Basic and acidic residues" evidence="2">
    <location>
        <begin position="530"/>
        <end position="541"/>
    </location>
</feature>
<dbReference type="Pfam" id="PF01764">
    <property type="entry name" value="Lipase_3"/>
    <property type="match status" value="1"/>
</dbReference>
<keyword evidence="6" id="KW-1185">Reference proteome</keyword>
<evidence type="ECO:0000259" key="3">
    <source>
        <dbReference type="Pfam" id="PF01764"/>
    </source>
</evidence>
<evidence type="ECO:0000259" key="4">
    <source>
        <dbReference type="Pfam" id="PF03893"/>
    </source>
</evidence>
<feature type="compositionally biased region" description="Acidic residues" evidence="2">
    <location>
        <begin position="31"/>
        <end position="40"/>
    </location>
</feature>
<dbReference type="CDD" id="cd00519">
    <property type="entry name" value="Lipase_3"/>
    <property type="match status" value="1"/>
</dbReference>
<dbReference type="Gene3D" id="3.40.50.1820">
    <property type="entry name" value="alpha/beta hydrolase"/>
    <property type="match status" value="1"/>
</dbReference>
<feature type="domain" description="Mono-/di-acylglycerol lipase N-terminal" evidence="4">
    <location>
        <begin position="55"/>
        <end position="134"/>
    </location>
</feature>
<feature type="compositionally biased region" description="Polar residues" evidence="2">
    <location>
        <begin position="41"/>
        <end position="50"/>
    </location>
</feature>
<dbReference type="GO" id="GO:0016787">
    <property type="term" value="F:hydrolase activity"/>
    <property type="evidence" value="ECO:0007669"/>
    <property type="project" value="UniProtKB-KW"/>
</dbReference>
<dbReference type="InterPro" id="IPR002921">
    <property type="entry name" value="Fungal_lipase-type"/>
</dbReference>
<name>A0AAF0XPK6_DAUCS</name>
<feature type="compositionally biased region" description="Low complexity" evidence="2">
    <location>
        <begin position="592"/>
        <end position="601"/>
    </location>
</feature>
<evidence type="ECO:0000313" key="5">
    <source>
        <dbReference type="EMBL" id="WOH10857.1"/>
    </source>
</evidence>
<keyword evidence="1" id="KW-0378">Hydrolase</keyword>
<dbReference type="AlphaFoldDB" id="A0AAF0XPK6"/>
<evidence type="ECO:0008006" key="7">
    <source>
        <dbReference type="Google" id="ProtNLM"/>
    </source>
</evidence>
<evidence type="ECO:0000256" key="1">
    <source>
        <dbReference type="ARBA" id="ARBA00022801"/>
    </source>
</evidence>
<dbReference type="GO" id="GO:0016042">
    <property type="term" value="P:lipid catabolic process"/>
    <property type="evidence" value="ECO:0007669"/>
    <property type="project" value="InterPro"/>
</dbReference>
<protein>
    <recommendedName>
        <fullName evidence="7">Fungal lipase-like domain-containing protein</fullName>
    </recommendedName>
</protein>
<feature type="domain" description="Fungal lipase-type" evidence="3">
    <location>
        <begin position="190"/>
        <end position="327"/>
    </location>
</feature>
<dbReference type="KEGG" id="dcr:108196915"/>
<reference evidence="5" key="2">
    <citation type="submission" date="2022-03" db="EMBL/GenBank/DDBJ databases">
        <title>Draft title - Genomic analysis of global carrot germplasm unveils the trajectory of domestication and the origin of high carotenoid orange carrot.</title>
        <authorList>
            <person name="Iorizzo M."/>
            <person name="Ellison S."/>
            <person name="Senalik D."/>
            <person name="Macko-Podgorni A."/>
            <person name="Grzebelus D."/>
            <person name="Bostan H."/>
            <person name="Rolling W."/>
            <person name="Curaba J."/>
            <person name="Simon P."/>
        </authorList>
    </citation>
    <scope>NUCLEOTIDE SEQUENCE</scope>
    <source>
        <tissue evidence="5">Leaf</tissue>
    </source>
</reference>
<dbReference type="InterPro" id="IPR005592">
    <property type="entry name" value="Mono/diacylglycerol_lipase_N"/>
</dbReference>
<dbReference type="SUPFAM" id="SSF53474">
    <property type="entry name" value="alpha/beta-Hydrolases"/>
    <property type="match status" value="1"/>
</dbReference>
<evidence type="ECO:0000256" key="2">
    <source>
        <dbReference type="SAM" id="MobiDB-lite"/>
    </source>
</evidence>
<reference evidence="5" key="1">
    <citation type="journal article" date="2016" name="Nat. Genet.">
        <title>A high-quality carrot genome assembly provides new insights into carotenoid accumulation and asterid genome evolution.</title>
        <authorList>
            <person name="Iorizzo M."/>
            <person name="Ellison S."/>
            <person name="Senalik D."/>
            <person name="Zeng P."/>
            <person name="Satapoomin P."/>
            <person name="Huang J."/>
            <person name="Bowman M."/>
            <person name="Iovene M."/>
            <person name="Sanseverino W."/>
            <person name="Cavagnaro P."/>
            <person name="Yildiz M."/>
            <person name="Macko-Podgorni A."/>
            <person name="Moranska E."/>
            <person name="Grzebelus E."/>
            <person name="Grzebelus D."/>
            <person name="Ashrafi H."/>
            <person name="Zheng Z."/>
            <person name="Cheng S."/>
            <person name="Spooner D."/>
            <person name="Van Deynze A."/>
            <person name="Simon P."/>
        </authorList>
    </citation>
    <scope>NUCLEOTIDE SEQUENCE</scope>
    <source>
        <tissue evidence="5">Leaf</tissue>
    </source>
</reference>
<gene>
    <name evidence="5" type="ORF">DCAR_0730332</name>
</gene>
<dbReference type="PANTHER" id="PTHR46023:SF5">
    <property type="entry name" value="OS02G0780700 PROTEIN"/>
    <property type="match status" value="1"/>
</dbReference>
<feature type="region of interest" description="Disordered" evidence="2">
    <location>
        <begin position="586"/>
        <end position="605"/>
    </location>
</feature>
<dbReference type="Pfam" id="PF03893">
    <property type="entry name" value="Lipase3_N"/>
    <property type="match status" value="1"/>
</dbReference>
<organism evidence="5 6">
    <name type="scientific">Daucus carota subsp. sativus</name>
    <name type="common">Carrot</name>
    <dbReference type="NCBI Taxonomy" id="79200"/>
    <lineage>
        <taxon>Eukaryota</taxon>
        <taxon>Viridiplantae</taxon>
        <taxon>Streptophyta</taxon>
        <taxon>Embryophyta</taxon>
        <taxon>Tracheophyta</taxon>
        <taxon>Spermatophyta</taxon>
        <taxon>Magnoliopsida</taxon>
        <taxon>eudicotyledons</taxon>
        <taxon>Gunneridae</taxon>
        <taxon>Pentapetalae</taxon>
        <taxon>asterids</taxon>
        <taxon>campanulids</taxon>
        <taxon>Apiales</taxon>
        <taxon>Apiaceae</taxon>
        <taxon>Apioideae</taxon>
        <taxon>Scandiceae</taxon>
        <taxon>Daucinae</taxon>
        <taxon>Daucus</taxon>
        <taxon>Daucus sect. Daucus</taxon>
    </lineage>
</organism>